<sequence length="2122" mass="241498">MFQQETNPSNVDVVQNTTDNFFAHKSEPNSDEEQLDDRPFLSHRIADDQESFSEKFLRNILTYEYQNQMPRRREKFVEIVKTVTVTEIVNGGPDKHPSSCEVKVTNLSPSGPHPVNVSITHLNERWRSSESLESEKGTVIRIQETHQPYHSNNINNSGMKKRSSSSSYKEQESVRTKVEKSSSFNRATDYTPLFNKSSDNIIDLEFTHPHLIETTSTSKGTRAFADLRRKRVSKTTKTETTEHEKVTTTTSSNRKRSCSAQPQVRTLYYRKFIDTHNNELSDDESSQGSMIDNENRSRSAEPIPIPPPRKRLGKEESLHYYREDEEVQGGGVTSVSINDNYDHRNITAGITTVSVNDSCTDTSFESRFSTIPRTSSHHIHVNVIGPERSSEIHIDRQENRRRSSSEAPPKPPRRAKYDNATLGEPLATSTPMATIERKISRRPPDINIIECENDVKSPSRTPIVVVNQTPTSRRSSQDLLSTPAERRRKSTVTDIDWYAAFNMKEPDRKDIPIRRRASESSLAIPPADIDLNQVFICTKIRRSDDEKCQCNACRLIRLSDNERRSRSTTRQTTSTSSRIFNRTFSEFTTNTVPSRHSTPPVEIMLDDIFNPKPKRASTKDKKINLDDIFNNETYQNIDQSKVRTSTKTNKSHADQFREDNQQIQIPPQDGEIRTTTTMKITTTTAKESKDSETKKGTYIVTRKQRAQDIDAFDFDEKTRKIEVTIPIIPTEKSKANESAEVLIELNNQYKSKQENPTIEVTNDNGSIYSETTLNLDNIFNVNSTNQISETVGKNLEEHISDNTKSETVSTSSVTLTESRKYLDEKVEDEETINRPPSSPAEPIIDKTSENTTSNALSEVNILLNNELDKQIQKNIDYFSGEYDIDEKLRRRTDEFSKNKSDKKLPEVNETRTTTKSVQLLDDSNISIDDVFNISSTIPKQDEDQKEVTKPIVPIISDVLLETEENIHRPHSTPTESALNVAPTSLTKVKIELEKQSTFENLEDNTSEKPESLNLDNIFNISFTHKNDDVSDLKLQQRISEFNKNKSEKKVEQEEKDSKIEYSSNLDDSNISLDDVFNLEKDRKLSRNIEKVQYSPKNEEIEPLSNENNEINLHDQKSDNLDTEDKSALNLDDILNVRFNQNKSEDVDEKLKKRISEFEKNKSDKKHQEEPIKYTTTSNVNLDDSSISIDDVFNVSQTKPSLDDHQHEELKIPINIPDSDKPLSTEADSDSKPNEIENNPIVSQFAGTTTRNILDQIYDVGTIKDIENATHQIDNENISRKPSCEEKKKPEKEPNSVGEISQPNEPTTSVNLDEIFNVSFKHDEEDVNDEKLKNRIAEFEKNKSDKKHQEEPIKYTTTSNVNLDDSRISIDDVFNVSQRKPSLVNQQNQEVEIPINVPDSEKSTSIKADSEKNSSQQTSNLNLDEVLNVSFKHDNEDVDDGKMKQRIAEFENNKSHKKHQEEPSNYTTTSTVDLDDSQIPINNVFNVSRQMVSVDENIKPSSPEISINREVKTPIESQDSEQSTSTEVLSNTQTSEQTSNLNLDDVFNVNFKHNEDDVNDEKLKRRIAEFENNKSHKQPQETTIICNSKTKNSSNQQSPSTTSGLNIDLNQKTSANIEATNNETVQSIQIESNVNPKSIETSNLNMREIFDVSFTDDGKDVDDEKIEQRIAEFKKNTTDIKHEVGSPTTTTKSSNLVPDDSKISIDDMFNFKPNIDSTNISIDLNQQQSVNIEATKNETISDQIKTSISDSVTADVGNQPFGTTDNYHIRMKDRETSEPVIEHSKIIEKEPSSVNLDDVFNISFTQNEEDVNDSKLKKRIEEFEKNKNEKQHQVEEHPKITKSSINLDDSNISMEDVFNIDRNEQKSIFSSDVSTTKSDKPSTDSTLREKLSEDQASTKISSIEETHVPHVNVELEEKKSAEVEVTANEPARTSEILVISENSQPTTSTNTVNLEEIFNKRIAEFEKNKSDKKHQEEPIKYTTTSNVNLDDSSISIDDVFNILKSQHRLKADSEKTSSQQTSDLNLDEVLNVSFKHDNEDVDDGKLKQRIAEFENNKSHEKHQEEPIKYTTTSTVDLNDSQIPIDDVFNVSPQMDPVDENTKPSSSEISIKHNVKTPINISGF</sequence>
<feature type="region of interest" description="Disordered" evidence="1">
    <location>
        <begin position="1586"/>
        <end position="1606"/>
    </location>
</feature>
<accession>A0A9P1ITM4</accession>
<dbReference type="Proteomes" id="UP001152747">
    <property type="component" value="Unassembled WGS sequence"/>
</dbReference>
<feature type="compositionally biased region" description="Polar residues" evidence="1">
    <location>
        <begin position="145"/>
        <end position="158"/>
    </location>
</feature>
<reference evidence="2" key="1">
    <citation type="submission" date="2022-11" db="EMBL/GenBank/DDBJ databases">
        <authorList>
            <person name="Kikuchi T."/>
        </authorList>
    </citation>
    <scope>NUCLEOTIDE SEQUENCE</scope>
    <source>
        <strain evidence="2">PS1010</strain>
    </source>
</reference>
<feature type="compositionally biased region" description="Basic and acidic residues" evidence="1">
    <location>
        <begin position="388"/>
        <end position="404"/>
    </location>
</feature>
<evidence type="ECO:0000256" key="1">
    <source>
        <dbReference type="SAM" id="MobiDB-lite"/>
    </source>
</evidence>
<feature type="compositionally biased region" description="Basic and acidic residues" evidence="1">
    <location>
        <begin position="128"/>
        <end position="138"/>
    </location>
</feature>
<feature type="region of interest" description="Disordered" evidence="1">
    <location>
        <begin position="278"/>
        <end position="313"/>
    </location>
</feature>
<dbReference type="EMBL" id="CANHGI010000005">
    <property type="protein sequence ID" value="CAI5450906.1"/>
    <property type="molecule type" value="Genomic_DNA"/>
</dbReference>
<evidence type="ECO:0000313" key="3">
    <source>
        <dbReference type="Proteomes" id="UP001152747"/>
    </source>
</evidence>
<feature type="region of interest" description="Disordered" evidence="1">
    <location>
        <begin position="230"/>
        <end position="260"/>
    </location>
</feature>
<comment type="caution">
    <text evidence="2">The sequence shown here is derived from an EMBL/GenBank/DDBJ whole genome shotgun (WGS) entry which is preliminary data.</text>
</comment>
<feature type="region of interest" description="Disordered" evidence="1">
    <location>
        <begin position="382"/>
        <end position="426"/>
    </location>
</feature>
<feature type="region of interest" description="Disordered" evidence="1">
    <location>
        <begin position="1212"/>
        <end position="1242"/>
    </location>
</feature>
<feature type="compositionally biased region" description="Polar residues" evidence="1">
    <location>
        <begin position="1297"/>
        <end position="1309"/>
    </location>
</feature>
<feature type="region of interest" description="Disordered" evidence="1">
    <location>
        <begin position="825"/>
        <end position="851"/>
    </location>
</feature>
<protein>
    <recommendedName>
        <fullName evidence="4">Aminotransferase class I/classII domain-containing protein</fullName>
    </recommendedName>
</protein>
<feature type="compositionally biased region" description="Basic and acidic residues" evidence="1">
    <location>
        <begin position="1272"/>
        <end position="1293"/>
    </location>
</feature>
<feature type="compositionally biased region" description="Polar residues" evidence="1">
    <location>
        <begin position="1527"/>
        <end position="1540"/>
    </location>
</feature>
<evidence type="ECO:0008006" key="4">
    <source>
        <dbReference type="Google" id="ProtNLM"/>
    </source>
</evidence>
<evidence type="ECO:0000313" key="2">
    <source>
        <dbReference type="EMBL" id="CAI5450906.1"/>
    </source>
</evidence>
<dbReference type="OrthoDB" id="5868262at2759"/>
<gene>
    <name evidence="2" type="ORF">CAMP_LOCUS13543</name>
</gene>
<feature type="region of interest" description="Disordered" evidence="1">
    <location>
        <begin position="1272"/>
        <end position="1309"/>
    </location>
</feature>
<name>A0A9P1ITM4_9PELO</name>
<feature type="compositionally biased region" description="Basic and acidic residues" evidence="1">
    <location>
        <begin position="236"/>
        <end position="246"/>
    </location>
</feature>
<organism evidence="2 3">
    <name type="scientific">Caenorhabditis angaria</name>
    <dbReference type="NCBI Taxonomy" id="860376"/>
    <lineage>
        <taxon>Eukaryota</taxon>
        <taxon>Metazoa</taxon>
        <taxon>Ecdysozoa</taxon>
        <taxon>Nematoda</taxon>
        <taxon>Chromadorea</taxon>
        <taxon>Rhabditida</taxon>
        <taxon>Rhabditina</taxon>
        <taxon>Rhabditomorpha</taxon>
        <taxon>Rhabditoidea</taxon>
        <taxon>Rhabditidae</taxon>
        <taxon>Peloderinae</taxon>
        <taxon>Caenorhabditis</taxon>
    </lineage>
</organism>
<feature type="region of interest" description="Disordered" evidence="1">
    <location>
        <begin position="128"/>
        <end position="180"/>
    </location>
</feature>
<feature type="compositionally biased region" description="Basic and acidic residues" evidence="1">
    <location>
        <begin position="1823"/>
        <end position="1838"/>
    </location>
</feature>
<feature type="region of interest" description="Disordered" evidence="1">
    <location>
        <begin position="1823"/>
        <end position="1847"/>
    </location>
</feature>
<feature type="compositionally biased region" description="Basic and acidic residues" evidence="1">
    <location>
        <begin position="1876"/>
        <end position="1892"/>
    </location>
</feature>
<feature type="compositionally biased region" description="Low complexity" evidence="1">
    <location>
        <begin position="1515"/>
        <end position="1526"/>
    </location>
</feature>
<feature type="region of interest" description="Disordered" evidence="1">
    <location>
        <begin position="1868"/>
        <end position="1906"/>
    </location>
</feature>
<feature type="region of interest" description="Disordered" evidence="1">
    <location>
        <begin position="1384"/>
        <end position="1420"/>
    </location>
</feature>
<feature type="region of interest" description="Disordered" evidence="1">
    <location>
        <begin position="1449"/>
        <end position="1470"/>
    </location>
</feature>
<feature type="compositionally biased region" description="Basic and acidic residues" evidence="1">
    <location>
        <begin position="1449"/>
        <end position="1461"/>
    </location>
</feature>
<feature type="compositionally biased region" description="Low complexity" evidence="1">
    <location>
        <begin position="1586"/>
        <end position="1602"/>
    </location>
</feature>
<proteinExistence type="predicted"/>
<keyword evidence="3" id="KW-1185">Reference proteome</keyword>
<feature type="compositionally biased region" description="Basic and acidic residues" evidence="1">
    <location>
        <begin position="1217"/>
        <end position="1234"/>
    </location>
</feature>
<feature type="compositionally biased region" description="Basic and acidic residues" evidence="1">
    <location>
        <begin position="169"/>
        <end position="180"/>
    </location>
</feature>
<feature type="region of interest" description="Disordered" evidence="1">
    <location>
        <begin position="1494"/>
        <end position="1540"/>
    </location>
</feature>
<feature type="compositionally biased region" description="Basic and acidic residues" evidence="1">
    <location>
        <begin position="1398"/>
        <end position="1411"/>
    </location>
</feature>